<dbReference type="RefSeq" id="WP_119830265.1">
    <property type="nucleotide sequence ID" value="NZ_QYUL01000001.1"/>
</dbReference>
<dbReference type="InterPro" id="IPR029016">
    <property type="entry name" value="GAF-like_dom_sf"/>
</dbReference>
<protein>
    <submittedName>
        <fullName evidence="1">DUF484 family protein</fullName>
    </submittedName>
</protein>
<dbReference type="Gene3D" id="3.30.450.40">
    <property type="match status" value="1"/>
</dbReference>
<comment type="caution">
    <text evidence="1">The sequence shown here is derived from an EMBL/GenBank/DDBJ whole genome shotgun (WGS) entry which is preliminary data.</text>
</comment>
<accession>A0A418W3M5</accession>
<dbReference type="PANTHER" id="PTHR38765">
    <property type="entry name" value="DUF484 DOMAIN-CONTAINING PROTEIN"/>
    <property type="match status" value="1"/>
</dbReference>
<organism evidence="1 2">
    <name type="scientific">Azospirillum cavernae</name>
    <dbReference type="NCBI Taxonomy" id="2320860"/>
    <lineage>
        <taxon>Bacteria</taxon>
        <taxon>Pseudomonadati</taxon>
        <taxon>Pseudomonadota</taxon>
        <taxon>Alphaproteobacteria</taxon>
        <taxon>Rhodospirillales</taxon>
        <taxon>Azospirillaceae</taxon>
        <taxon>Azospirillum</taxon>
    </lineage>
</organism>
<evidence type="ECO:0000313" key="1">
    <source>
        <dbReference type="EMBL" id="RJF84621.1"/>
    </source>
</evidence>
<proteinExistence type="predicted"/>
<reference evidence="1 2" key="1">
    <citation type="submission" date="2018-09" db="EMBL/GenBank/DDBJ databases">
        <authorList>
            <person name="Zhu H."/>
        </authorList>
    </citation>
    <scope>NUCLEOTIDE SEQUENCE [LARGE SCALE GENOMIC DNA]</scope>
    <source>
        <strain evidence="1 2">K2W22B-5</strain>
    </source>
</reference>
<dbReference type="AlphaFoldDB" id="A0A418W3M5"/>
<dbReference type="Proteomes" id="UP000283458">
    <property type="component" value="Unassembled WGS sequence"/>
</dbReference>
<sequence length="237" mass="26074">MGREPGHTQRPTHPVSSEDVRAYLRNHPDFLVQNADLVLHLTPPSADHGRGVVDFQMFMVERLRGEMRRLKEQHHELVGTSRANLNSQNRIHAAVLYLLDAQSFEQLIQTITSDLAVLLDLDIACLVVESNGSDIPHVQTSGVRVVEPGTIDDLLGRADVVLNADIIGDPELYGHAAALVRSEALIRIQVSSETPDGLLAFGSHEPDTFHGAQGTELVGFLARVIERVIRGWLELPA</sequence>
<evidence type="ECO:0000313" key="2">
    <source>
        <dbReference type="Proteomes" id="UP000283458"/>
    </source>
</evidence>
<gene>
    <name evidence="1" type="ORF">D3877_08940</name>
</gene>
<name>A0A418W3M5_9PROT</name>
<dbReference type="EMBL" id="QYUL01000001">
    <property type="protein sequence ID" value="RJF84621.1"/>
    <property type="molecule type" value="Genomic_DNA"/>
</dbReference>
<keyword evidence="2" id="KW-1185">Reference proteome</keyword>
<dbReference type="InterPro" id="IPR007435">
    <property type="entry name" value="DUF484"/>
</dbReference>
<dbReference type="PANTHER" id="PTHR38765:SF1">
    <property type="entry name" value="DUF484 DOMAIN-CONTAINING PROTEIN"/>
    <property type="match status" value="1"/>
</dbReference>
<dbReference type="OrthoDB" id="7200179at2"/>
<dbReference type="Pfam" id="PF04340">
    <property type="entry name" value="DUF484"/>
    <property type="match status" value="1"/>
</dbReference>